<feature type="transmembrane region" description="Helical" evidence="1">
    <location>
        <begin position="15"/>
        <end position="34"/>
    </location>
</feature>
<dbReference type="EMBL" id="CABWMC010000004">
    <property type="protein sequence ID" value="VXB72953.1"/>
    <property type="molecule type" value="Genomic_DNA"/>
</dbReference>
<accession>A0A653TA50</accession>
<keyword evidence="1" id="KW-0472">Membrane</keyword>
<proteinExistence type="predicted"/>
<evidence type="ECO:0000256" key="1">
    <source>
        <dbReference type="SAM" id="Phobius"/>
    </source>
</evidence>
<name>A0A653TA50_BACMY</name>
<evidence type="ECO:0000313" key="3">
    <source>
        <dbReference type="Proteomes" id="UP000437562"/>
    </source>
</evidence>
<sequence>MAFFFCPNVKLLSKTIKNIMILIVILEFTGKIIIRNEEFIQYGMA</sequence>
<keyword evidence="1" id="KW-0812">Transmembrane</keyword>
<evidence type="ECO:0000313" key="2">
    <source>
        <dbReference type="EMBL" id="VXB72953.1"/>
    </source>
</evidence>
<gene>
    <name evidence="2" type="ORF">BACI71_120246</name>
</gene>
<organism evidence="2 3">
    <name type="scientific">Bacillus mycoides</name>
    <dbReference type="NCBI Taxonomy" id="1405"/>
    <lineage>
        <taxon>Bacteria</taxon>
        <taxon>Bacillati</taxon>
        <taxon>Bacillota</taxon>
        <taxon>Bacilli</taxon>
        <taxon>Bacillales</taxon>
        <taxon>Bacillaceae</taxon>
        <taxon>Bacillus</taxon>
        <taxon>Bacillus cereus group</taxon>
    </lineage>
</organism>
<protein>
    <submittedName>
        <fullName evidence="2">Uncharacterized protein</fullName>
    </submittedName>
</protein>
<dbReference type="AlphaFoldDB" id="A0A653TA50"/>
<keyword evidence="1" id="KW-1133">Transmembrane helix</keyword>
<reference evidence="2 3" key="1">
    <citation type="submission" date="2019-10" db="EMBL/GenBank/DDBJ databases">
        <authorList>
            <person name="Karimi E."/>
        </authorList>
    </citation>
    <scope>NUCLEOTIDE SEQUENCE [LARGE SCALE GENOMIC DNA]</scope>
    <source>
        <strain evidence="2">Bacillus sp. 71</strain>
    </source>
</reference>
<dbReference type="Proteomes" id="UP000437562">
    <property type="component" value="Unassembled WGS sequence"/>
</dbReference>